<gene>
    <name evidence="1" type="ORF">JTE90_009472</name>
</gene>
<evidence type="ECO:0000313" key="2">
    <source>
        <dbReference type="Proteomes" id="UP000827092"/>
    </source>
</evidence>
<reference evidence="1 2" key="1">
    <citation type="journal article" date="2022" name="Nat. Ecol. Evol.">
        <title>A masculinizing supergene underlies an exaggerated male reproductive morph in a spider.</title>
        <authorList>
            <person name="Hendrickx F."/>
            <person name="De Corte Z."/>
            <person name="Sonet G."/>
            <person name="Van Belleghem S.M."/>
            <person name="Kostlbacher S."/>
            <person name="Vangestel C."/>
        </authorList>
    </citation>
    <scope>NUCLEOTIDE SEQUENCE [LARGE SCALE GENOMIC DNA]</scope>
    <source>
        <strain evidence="1">W744_W776</strain>
    </source>
</reference>
<name>A0AAV6VU92_9ARAC</name>
<accession>A0AAV6VU92</accession>
<dbReference type="Proteomes" id="UP000827092">
    <property type="component" value="Unassembled WGS sequence"/>
</dbReference>
<protein>
    <submittedName>
        <fullName evidence="1">Uncharacterized protein</fullName>
    </submittedName>
</protein>
<evidence type="ECO:0000313" key="1">
    <source>
        <dbReference type="EMBL" id="KAG8199641.1"/>
    </source>
</evidence>
<comment type="caution">
    <text evidence="1">The sequence shown here is derived from an EMBL/GenBank/DDBJ whole genome shotgun (WGS) entry which is preliminary data.</text>
</comment>
<proteinExistence type="predicted"/>
<keyword evidence="2" id="KW-1185">Reference proteome</keyword>
<organism evidence="1 2">
    <name type="scientific">Oedothorax gibbosus</name>
    <dbReference type="NCBI Taxonomy" id="931172"/>
    <lineage>
        <taxon>Eukaryota</taxon>
        <taxon>Metazoa</taxon>
        <taxon>Ecdysozoa</taxon>
        <taxon>Arthropoda</taxon>
        <taxon>Chelicerata</taxon>
        <taxon>Arachnida</taxon>
        <taxon>Araneae</taxon>
        <taxon>Araneomorphae</taxon>
        <taxon>Entelegynae</taxon>
        <taxon>Araneoidea</taxon>
        <taxon>Linyphiidae</taxon>
        <taxon>Erigoninae</taxon>
        <taxon>Oedothorax</taxon>
    </lineage>
</organism>
<sequence>MTIKKKLLNKTLQKTPTDGDTITLKVTFGCRLDSWDVFCLYSKNICLGATFWIWITSPPTTPKDYPIKKPILAPLSNLPRGKTSLLLWTLRVLTPSTPLVEPSTVSA</sequence>
<dbReference type="AlphaFoldDB" id="A0AAV6VU92"/>
<dbReference type="EMBL" id="JAFNEN010000026">
    <property type="protein sequence ID" value="KAG8199641.1"/>
    <property type="molecule type" value="Genomic_DNA"/>
</dbReference>